<dbReference type="EMBL" id="OV651815">
    <property type="protein sequence ID" value="CAH1108384.1"/>
    <property type="molecule type" value="Genomic_DNA"/>
</dbReference>
<evidence type="ECO:0000256" key="1">
    <source>
        <dbReference type="SAM" id="MobiDB-lite"/>
    </source>
</evidence>
<evidence type="ECO:0000313" key="3">
    <source>
        <dbReference type="Proteomes" id="UP001153636"/>
    </source>
</evidence>
<name>A0A9P0D0P2_9CUCU</name>
<feature type="compositionally biased region" description="Acidic residues" evidence="1">
    <location>
        <begin position="23"/>
        <end position="33"/>
    </location>
</feature>
<feature type="region of interest" description="Disordered" evidence="1">
    <location>
        <begin position="22"/>
        <end position="77"/>
    </location>
</feature>
<reference evidence="2" key="1">
    <citation type="submission" date="2022-01" db="EMBL/GenBank/DDBJ databases">
        <authorList>
            <person name="King R."/>
        </authorList>
    </citation>
    <scope>NUCLEOTIDE SEQUENCE</scope>
</reference>
<protein>
    <submittedName>
        <fullName evidence="2">Uncharacterized protein</fullName>
    </submittedName>
</protein>
<dbReference type="AlphaFoldDB" id="A0A9P0D0P2"/>
<sequence>MMKLMAWRGERLVALAKAQALESSEEEFDDNSDDFIKNDDYLPSSGESRAEEKEEEVCKEEEKSENDSQNKQNQIELDNFRSKFTDINNKLSVIDHLSSAQFTDQVAHEAVDRMTRAKNVFIREIPEVAGDVTVKKDLDKSKIAEVPTSTASEKKKNDSQNKHSIILVSEPEFKSQLDIDKYKVMLDRISEINLVAVGARYHQACRLAFSKLPEKLAKEPKQKGPENFCSTNSGNLLNVEMLPNRNHEEQKRNRAILASIIDSIVFFCGQQEMALSGHRDSEKLTLEDTTANDGNLRALLRYRIRDSDSLLLDHINTAGANATYLSPDIQNQMINIIGSYI</sequence>
<organism evidence="2 3">
    <name type="scientific">Psylliodes chrysocephalus</name>
    <dbReference type="NCBI Taxonomy" id="3402493"/>
    <lineage>
        <taxon>Eukaryota</taxon>
        <taxon>Metazoa</taxon>
        <taxon>Ecdysozoa</taxon>
        <taxon>Arthropoda</taxon>
        <taxon>Hexapoda</taxon>
        <taxon>Insecta</taxon>
        <taxon>Pterygota</taxon>
        <taxon>Neoptera</taxon>
        <taxon>Endopterygota</taxon>
        <taxon>Coleoptera</taxon>
        <taxon>Polyphaga</taxon>
        <taxon>Cucujiformia</taxon>
        <taxon>Chrysomeloidea</taxon>
        <taxon>Chrysomelidae</taxon>
        <taxon>Galerucinae</taxon>
        <taxon>Alticini</taxon>
        <taxon>Psylliodes</taxon>
    </lineage>
</organism>
<accession>A0A9P0D0P2</accession>
<dbReference type="OrthoDB" id="6747455at2759"/>
<gene>
    <name evidence="2" type="ORF">PSYICH_LOCUS9205</name>
</gene>
<evidence type="ECO:0000313" key="2">
    <source>
        <dbReference type="EMBL" id="CAH1108384.1"/>
    </source>
</evidence>
<dbReference type="Proteomes" id="UP001153636">
    <property type="component" value="Chromosome 3"/>
</dbReference>
<proteinExistence type="predicted"/>
<keyword evidence="3" id="KW-1185">Reference proteome</keyword>